<keyword evidence="6" id="KW-0378">Hydrolase</keyword>
<evidence type="ECO:0000256" key="3">
    <source>
        <dbReference type="ARBA" id="ARBA00006958"/>
    </source>
</evidence>
<dbReference type="GO" id="GO:0004518">
    <property type="term" value="F:nuclease activity"/>
    <property type="evidence" value="ECO:0007669"/>
    <property type="project" value="UniProtKB-KW"/>
</dbReference>
<dbReference type="GO" id="GO:0005634">
    <property type="term" value="C:nucleus"/>
    <property type="evidence" value="ECO:0007669"/>
    <property type="project" value="UniProtKB-SubCell"/>
</dbReference>
<reference evidence="10" key="1">
    <citation type="submission" date="2023-02" db="EMBL/GenBank/DDBJ databases">
        <title>Colletotrichum kahawae CIFC_Que2 genome sequencing and assembly.</title>
        <authorList>
            <person name="Baroncelli R."/>
        </authorList>
    </citation>
    <scope>NUCLEOTIDE SEQUENCE</scope>
    <source>
        <strain evidence="10">CIFC_Que2</strain>
    </source>
</reference>
<evidence type="ECO:0000256" key="1">
    <source>
        <dbReference type="ARBA" id="ARBA00001968"/>
    </source>
</evidence>
<dbReference type="AlphaFoldDB" id="A0AAE0D7V2"/>
<dbReference type="Proteomes" id="UP001281614">
    <property type="component" value="Unassembled WGS sequence"/>
</dbReference>
<comment type="similarity">
    <text evidence="3">Belongs to the HARBI1 family.</text>
</comment>
<evidence type="ECO:0000259" key="9">
    <source>
        <dbReference type="Pfam" id="PF13359"/>
    </source>
</evidence>
<feature type="transmembrane region" description="Helical" evidence="8">
    <location>
        <begin position="381"/>
        <end position="403"/>
    </location>
</feature>
<dbReference type="EMBL" id="VYYT01000137">
    <property type="protein sequence ID" value="KAK2764191.1"/>
    <property type="molecule type" value="Genomic_DNA"/>
</dbReference>
<keyword evidence="8" id="KW-1133">Transmembrane helix</keyword>
<evidence type="ECO:0000256" key="4">
    <source>
        <dbReference type="ARBA" id="ARBA00022722"/>
    </source>
</evidence>
<evidence type="ECO:0000256" key="7">
    <source>
        <dbReference type="ARBA" id="ARBA00023242"/>
    </source>
</evidence>
<dbReference type="InterPro" id="IPR027806">
    <property type="entry name" value="HARBI1_dom"/>
</dbReference>
<sequence>MNTSQQLAVVAGITAVAIAVAVVALIDDIINEPGPRVIRHPGGTEWASEYAASLLCGDHKNFHQMFRISKRNFMGQAARQRTTSNKFQVAQSTVSEIFHQVLTGLVALHDEVVKQPDVSYVSPSIELNEKFGSLTGCIGAVDGTLLPAHVPARMKKRFISRKGKPHQNVLCTMRFDGIFTYVLAGAEGSMNDAALMRQARSRSFNPPAGRYYLGDAGFAYERGILTPFLGERYHQAETRSYLEATSGKEAYNILHAGRRVKVENLFGDIKKRWLLLENCPAEYSYKDQVRMVYAITAVHNFVELKRQDNVPLNPTQDWSLELARRQANDVIGMRDGKAVRHDVAIWGWEALEARRAQRRRGGLKGGEAGSKEARRAQRRRGGLKGGVIIIIMAGVVATTTLAVRSKWLVNVELT</sequence>
<evidence type="ECO:0000313" key="10">
    <source>
        <dbReference type="EMBL" id="KAK2764191.1"/>
    </source>
</evidence>
<dbReference type="GO" id="GO:0016787">
    <property type="term" value="F:hydrolase activity"/>
    <property type="evidence" value="ECO:0007669"/>
    <property type="project" value="UniProtKB-KW"/>
</dbReference>
<feature type="domain" description="DDE Tnp4" evidence="9">
    <location>
        <begin position="141"/>
        <end position="300"/>
    </location>
</feature>
<comment type="subcellular location">
    <subcellularLocation>
        <location evidence="2">Nucleus</location>
    </subcellularLocation>
</comment>
<evidence type="ECO:0000256" key="5">
    <source>
        <dbReference type="ARBA" id="ARBA00022723"/>
    </source>
</evidence>
<keyword evidence="7" id="KW-0539">Nucleus</keyword>
<dbReference type="InterPro" id="IPR045249">
    <property type="entry name" value="HARBI1-like"/>
</dbReference>
<keyword evidence="8" id="KW-0472">Membrane</keyword>
<evidence type="ECO:0000256" key="8">
    <source>
        <dbReference type="SAM" id="Phobius"/>
    </source>
</evidence>
<keyword evidence="5" id="KW-0479">Metal-binding</keyword>
<dbReference type="PANTHER" id="PTHR22930">
    <property type="match status" value="1"/>
</dbReference>
<comment type="cofactor">
    <cofactor evidence="1">
        <name>a divalent metal cation</name>
        <dbReference type="ChEBI" id="CHEBI:60240"/>
    </cofactor>
</comment>
<evidence type="ECO:0000313" key="11">
    <source>
        <dbReference type="Proteomes" id="UP001281614"/>
    </source>
</evidence>
<dbReference type="GO" id="GO:0046872">
    <property type="term" value="F:metal ion binding"/>
    <property type="evidence" value="ECO:0007669"/>
    <property type="project" value="UniProtKB-KW"/>
</dbReference>
<keyword evidence="8" id="KW-0812">Transmembrane</keyword>
<name>A0AAE0D7V2_COLKA</name>
<dbReference type="Pfam" id="PF13359">
    <property type="entry name" value="DDE_Tnp_4"/>
    <property type="match status" value="1"/>
</dbReference>
<evidence type="ECO:0000256" key="6">
    <source>
        <dbReference type="ARBA" id="ARBA00022801"/>
    </source>
</evidence>
<keyword evidence="4" id="KW-0540">Nuclease</keyword>
<evidence type="ECO:0000256" key="2">
    <source>
        <dbReference type="ARBA" id="ARBA00004123"/>
    </source>
</evidence>
<accession>A0AAE0D7V2</accession>
<organism evidence="10 11">
    <name type="scientific">Colletotrichum kahawae</name>
    <name type="common">Coffee berry disease fungus</name>
    <dbReference type="NCBI Taxonomy" id="34407"/>
    <lineage>
        <taxon>Eukaryota</taxon>
        <taxon>Fungi</taxon>
        <taxon>Dikarya</taxon>
        <taxon>Ascomycota</taxon>
        <taxon>Pezizomycotina</taxon>
        <taxon>Sordariomycetes</taxon>
        <taxon>Hypocreomycetidae</taxon>
        <taxon>Glomerellales</taxon>
        <taxon>Glomerellaceae</taxon>
        <taxon>Colletotrichum</taxon>
        <taxon>Colletotrichum gloeosporioides species complex</taxon>
    </lineage>
</organism>
<protein>
    <submittedName>
        <fullName evidence="10">Retrotransposon protein</fullName>
    </submittedName>
</protein>
<gene>
    <name evidence="10" type="ORF">CKAH01_15797</name>
</gene>
<proteinExistence type="inferred from homology"/>
<keyword evidence="11" id="KW-1185">Reference proteome</keyword>
<feature type="transmembrane region" description="Helical" evidence="8">
    <location>
        <begin position="6"/>
        <end position="26"/>
    </location>
</feature>
<dbReference type="PANTHER" id="PTHR22930:SF221">
    <property type="entry name" value="NUCLEASE HARBI1"/>
    <property type="match status" value="1"/>
</dbReference>
<comment type="caution">
    <text evidence="10">The sequence shown here is derived from an EMBL/GenBank/DDBJ whole genome shotgun (WGS) entry which is preliminary data.</text>
</comment>